<evidence type="ECO:0008006" key="3">
    <source>
        <dbReference type="Google" id="ProtNLM"/>
    </source>
</evidence>
<evidence type="ECO:0000313" key="2">
    <source>
        <dbReference type="Proteomes" id="UP000483018"/>
    </source>
</evidence>
<sequence>MVVAIERGLEGFKDKLEQRGYQVVYEDEYPYPVDAYIYINHPNWIEINEDTRPELTSSIEKRSNHKHHGVLIINAQNKSIDEIEQILNNRVYSPLF</sequence>
<organism evidence="1 2">
    <name type="scientific">Defluviitalea raffinosedens</name>
    <dbReference type="NCBI Taxonomy" id="1450156"/>
    <lineage>
        <taxon>Bacteria</taxon>
        <taxon>Bacillati</taxon>
        <taxon>Bacillota</taxon>
        <taxon>Clostridia</taxon>
        <taxon>Lachnospirales</taxon>
        <taxon>Defluviitaleaceae</taxon>
        <taxon>Defluviitalea</taxon>
    </lineage>
</organism>
<reference evidence="1 2" key="1">
    <citation type="submission" date="2019-12" db="EMBL/GenBank/DDBJ databases">
        <title>Defluviitalea raffinosedens, isolated from a biogas fermenter, genome sequencing and characterization.</title>
        <authorList>
            <person name="Rettenmaier R."/>
            <person name="Schneider M."/>
            <person name="Neuhaus K."/>
            <person name="Liebl W."/>
            <person name="Zverlov V."/>
        </authorList>
    </citation>
    <scope>NUCLEOTIDE SEQUENCE [LARGE SCALE GENOMIC DNA]</scope>
    <source>
        <strain evidence="1 2">249c-K6</strain>
    </source>
</reference>
<evidence type="ECO:0000313" key="1">
    <source>
        <dbReference type="EMBL" id="KAE9630239.1"/>
    </source>
</evidence>
<dbReference type="Proteomes" id="UP000483018">
    <property type="component" value="Unassembled WGS sequence"/>
</dbReference>
<proteinExistence type="predicted"/>
<dbReference type="OrthoDB" id="1954110at2"/>
<accession>A0A7C8LJK5</accession>
<comment type="caution">
    <text evidence="1">The sequence shown here is derived from an EMBL/GenBank/DDBJ whole genome shotgun (WGS) entry which is preliminary data.</text>
</comment>
<dbReference type="EMBL" id="WSLF01000015">
    <property type="protein sequence ID" value="KAE9630239.1"/>
    <property type="molecule type" value="Genomic_DNA"/>
</dbReference>
<dbReference type="InterPro" id="IPR005370">
    <property type="entry name" value="UPF0180"/>
</dbReference>
<protein>
    <recommendedName>
        <fullName evidence="3">YkuS family protein</fullName>
    </recommendedName>
</protein>
<name>A0A7C8LJK5_9FIRM</name>
<dbReference type="AlphaFoldDB" id="A0A7C8LJK5"/>
<gene>
    <name evidence="1" type="ORF">GND95_12535</name>
</gene>
<dbReference type="Pfam" id="PF03698">
    <property type="entry name" value="UPF0180"/>
    <property type="match status" value="1"/>
</dbReference>
<dbReference type="RefSeq" id="WP_158741497.1">
    <property type="nucleotide sequence ID" value="NZ_JAFBEP010000010.1"/>
</dbReference>
<keyword evidence="2" id="KW-1185">Reference proteome</keyword>